<dbReference type="InterPro" id="IPR003593">
    <property type="entry name" value="AAA+_ATPase"/>
</dbReference>
<comment type="caution">
    <text evidence="4">The sequence shown here is derived from an EMBL/GenBank/DDBJ whole genome shotgun (WGS) entry which is preliminary data.</text>
</comment>
<dbReference type="Gene3D" id="3.40.50.300">
    <property type="entry name" value="P-loop containing nucleotide triphosphate hydrolases"/>
    <property type="match status" value="1"/>
</dbReference>
<dbReference type="InterPro" id="IPR027417">
    <property type="entry name" value="P-loop_NTPase"/>
</dbReference>
<evidence type="ECO:0000256" key="2">
    <source>
        <dbReference type="ARBA" id="ARBA00022840"/>
    </source>
</evidence>
<dbReference type="PANTHER" id="PTHR24221">
    <property type="entry name" value="ATP-BINDING CASSETTE SUB-FAMILY B"/>
    <property type="match status" value="1"/>
</dbReference>
<name>A0A9P7JN85_9AGAM</name>
<keyword evidence="1" id="KW-0547">Nucleotide-binding</keyword>
<evidence type="ECO:0000313" key="5">
    <source>
        <dbReference type="Proteomes" id="UP000823399"/>
    </source>
</evidence>
<evidence type="ECO:0000256" key="1">
    <source>
        <dbReference type="ARBA" id="ARBA00022741"/>
    </source>
</evidence>
<dbReference type="InterPro" id="IPR039421">
    <property type="entry name" value="Type_1_exporter"/>
</dbReference>
<accession>A0A9P7JN85</accession>
<dbReference type="Proteomes" id="UP000823399">
    <property type="component" value="Unassembled WGS sequence"/>
</dbReference>
<dbReference type="GO" id="GO:0034040">
    <property type="term" value="F:ATPase-coupled lipid transmembrane transporter activity"/>
    <property type="evidence" value="ECO:0007669"/>
    <property type="project" value="TreeGrafter"/>
</dbReference>
<sequence>MLNFPWARRILPRTGTQKERTPFLERRIGVWRVLIAADESSSFRLPNLHWGPVSTYIPLLTRAYKDLYSVSPKLFWLLVVKNLWYAIEDSLSLYFSNRLLLLIQRSVLEGKIHTSLDKDLCIAIIARASCSAFSGFVQWTSNGVKDQYRVLVSYRFQEWLLRANLARDIEASQDNEAGLTVNPNQMFYSLLRLLDLGKQIISSLLQLRLLLHLLGSEFASAGLASIVICFLPMILENMWGNKPWSKAYVKQAVNDDYLRQQALTSLTKHTYKAEVMGGNLSGYLLNGQYQKVHDALSHIPNGEVEDLWKRSTTALPSMFSNLCNDGPMLYIGLLALMNPSQVSVVQLAMLEQAATRLRYTFTFAKHIINFYPTELANLNNFYRLLDLKSKMKDGCMPYSPAAGSFGSLVRSSVRISSLCAVALLHIFIDRNVSFNYPGAKSERDALKDVSFSIKAGQLVVIVGANGSGKSTILKLLTRYYDTTSGTVLIDGNPIQDYRIADLRSVTASLTQEHTLFPLSMSENIGIGSPSSVTNLDKIARAAKLAGAQDVIENFTEGYDTVLEPVKTAQISRTGRGNEVLKKEYEKMEKNNKRVWCVSFARMGGEKQRLVASRTFMRMLSEDIKFVIVDEPSSALDPGGEYELFKQLREARKGRTMIFVTHRFAHLTKFADLILCMKGGSVIEMGTHQELLNHQGEYAHLYNVQAQAFT</sequence>
<dbReference type="GO" id="GO:0005524">
    <property type="term" value="F:ATP binding"/>
    <property type="evidence" value="ECO:0007669"/>
    <property type="project" value="UniProtKB-KW"/>
</dbReference>
<dbReference type="InterPro" id="IPR003439">
    <property type="entry name" value="ABC_transporter-like_ATP-bd"/>
</dbReference>
<gene>
    <name evidence="4" type="ORF">F5147DRAFT_780120</name>
</gene>
<feature type="domain" description="ABC transporter" evidence="3">
    <location>
        <begin position="427"/>
        <end position="703"/>
    </location>
</feature>
<dbReference type="AlphaFoldDB" id="A0A9P7JN85"/>
<keyword evidence="5" id="KW-1185">Reference proteome</keyword>
<evidence type="ECO:0000259" key="3">
    <source>
        <dbReference type="PROSITE" id="PS50893"/>
    </source>
</evidence>
<dbReference type="GeneID" id="64704668"/>
<protein>
    <recommendedName>
        <fullName evidence="3">ABC transporter domain-containing protein</fullName>
    </recommendedName>
</protein>
<dbReference type="EMBL" id="JABBWM010000099">
    <property type="protein sequence ID" value="KAG2091008.1"/>
    <property type="molecule type" value="Genomic_DNA"/>
</dbReference>
<organism evidence="4 5">
    <name type="scientific">Suillus discolor</name>
    <dbReference type="NCBI Taxonomy" id="1912936"/>
    <lineage>
        <taxon>Eukaryota</taxon>
        <taxon>Fungi</taxon>
        <taxon>Dikarya</taxon>
        <taxon>Basidiomycota</taxon>
        <taxon>Agaricomycotina</taxon>
        <taxon>Agaricomycetes</taxon>
        <taxon>Agaricomycetidae</taxon>
        <taxon>Boletales</taxon>
        <taxon>Suillineae</taxon>
        <taxon>Suillaceae</taxon>
        <taxon>Suillus</taxon>
    </lineage>
</organism>
<keyword evidence="2" id="KW-0067">ATP-binding</keyword>
<proteinExistence type="predicted"/>
<dbReference type="Pfam" id="PF00005">
    <property type="entry name" value="ABC_tran"/>
    <property type="match status" value="1"/>
</dbReference>
<dbReference type="OrthoDB" id="6500128at2759"/>
<dbReference type="PANTHER" id="PTHR24221:SF646">
    <property type="entry name" value="HAEMOLYSIN SECRETION ATP-BINDING PROTEIN"/>
    <property type="match status" value="1"/>
</dbReference>
<reference evidence="4" key="1">
    <citation type="journal article" date="2020" name="New Phytol.">
        <title>Comparative genomics reveals dynamic genome evolution in host specialist ectomycorrhizal fungi.</title>
        <authorList>
            <person name="Lofgren L.A."/>
            <person name="Nguyen N.H."/>
            <person name="Vilgalys R."/>
            <person name="Ruytinx J."/>
            <person name="Liao H.L."/>
            <person name="Branco S."/>
            <person name="Kuo A."/>
            <person name="LaButti K."/>
            <person name="Lipzen A."/>
            <person name="Andreopoulos W."/>
            <person name="Pangilinan J."/>
            <person name="Riley R."/>
            <person name="Hundley H."/>
            <person name="Na H."/>
            <person name="Barry K."/>
            <person name="Grigoriev I.V."/>
            <person name="Stajich J.E."/>
            <person name="Kennedy P.G."/>
        </authorList>
    </citation>
    <scope>NUCLEOTIDE SEQUENCE</scope>
    <source>
        <strain evidence="4">FC423</strain>
    </source>
</reference>
<dbReference type="SMART" id="SM00382">
    <property type="entry name" value="AAA"/>
    <property type="match status" value="1"/>
</dbReference>
<dbReference type="RefSeq" id="XP_041286393.1">
    <property type="nucleotide sequence ID" value="XM_041442409.1"/>
</dbReference>
<evidence type="ECO:0000313" key="4">
    <source>
        <dbReference type="EMBL" id="KAG2091008.1"/>
    </source>
</evidence>
<dbReference type="GO" id="GO:0016887">
    <property type="term" value="F:ATP hydrolysis activity"/>
    <property type="evidence" value="ECO:0007669"/>
    <property type="project" value="InterPro"/>
</dbReference>
<dbReference type="PROSITE" id="PS50893">
    <property type="entry name" value="ABC_TRANSPORTER_2"/>
    <property type="match status" value="1"/>
</dbReference>
<dbReference type="SUPFAM" id="SSF52540">
    <property type="entry name" value="P-loop containing nucleoside triphosphate hydrolases"/>
    <property type="match status" value="1"/>
</dbReference>